<evidence type="ECO:0000256" key="2">
    <source>
        <dbReference type="ARBA" id="ARBA00022630"/>
    </source>
</evidence>
<dbReference type="Proteomes" id="UP000246058">
    <property type="component" value="Chromosome"/>
</dbReference>
<proteinExistence type="inferred from homology"/>
<evidence type="ECO:0000256" key="5">
    <source>
        <dbReference type="ARBA" id="ARBA00037941"/>
    </source>
</evidence>
<keyword evidence="2" id="KW-0285">Flavoprotein</keyword>
<evidence type="ECO:0000256" key="1">
    <source>
        <dbReference type="ARBA" id="ARBA00001974"/>
    </source>
</evidence>
<dbReference type="RefSeq" id="WP_109951143.1">
    <property type="nucleotide sequence ID" value="NZ_CP029551.1"/>
</dbReference>
<dbReference type="PANTHER" id="PTHR43104:SF4">
    <property type="entry name" value="L-2-HYDROXYGLUTARATE DEHYDROGENASE, MITOCHONDRIAL"/>
    <property type="match status" value="1"/>
</dbReference>
<keyword evidence="8" id="KW-1185">Reference proteome</keyword>
<protein>
    <submittedName>
        <fullName evidence="7">FAD-dependent oxidoreductase</fullName>
    </submittedName>
</protein>
<name>A0A2U8VQS7_9HYPH</name>
<keyword evidence="4" id="KW-0560">Oxidoreductase</keyword>
<evidence type="ECO:0000259" key="6">
    <source>
        <dbReference type="Pfam" id="PF01266"/>
    </source>
</evidence>
<gene>
    <name evidence="7" type="ORF">DK427_10095</name>
</gene>
<dbReference type="Gene3D" id="3.30.9.10">
    <property type="entry name" value="D-Amino Acid Oxidase, subunit A, domain 2"/>
    <property type="match status" value="1"/>
</dbReference>
<keyword evidence="3" id="KW-0274">FAD</keyword>
<dbReference type="PANTHER" id="PTHR43104">
    <property type="entry name" value="L-2-HYDROXYGLUTARATE DEHYDROGENASE, MITOCHONDRIAL"/>
    <property type="match status" value="1"/>
</dbReference>
<feature type="domain" description="FAD dependent oxidoreductase" evidence="6">
    <location>
        <begin position="2"/>
        <end position="361"/>
    </location>
</feature>
<dbReference type="Pfam" id="PF01266">
    <property type="entry name" value="DAO"/>
    <property type="match status" value="1"/>
</dbReference>
<dbReference type="InterPro" id="IPR006076">
    <property type="entry name" value="FAD-dep_OxRdtase"/>
</dbReference>
<dbReference type="SUPFAM" id="SSF51905">
    <property type="entry name" value="FAD/NAD(P)-binding domain"/>
    <property type="match status" value="1"/>
</dbReference>
<comment type="cofactor">
    <cofactor evidence="1">
        <name>FAD</name>
        <dbReference type="ChEBI" id="CHEBI:57692"/>
    </cofactor>
</comment>
<evidence type="ECO:0000256" key="4">
    <source>
        <dbReference type="ARBA" id="ARBA00023002"/>
    </source>
</evidence>
<evidence type="ECO:0000313" key="8">
    <source>
        <dbReference type="Proteomes" id="UP000246058"/>
    </source>
</evidence>
<dbReference type="OrthoDB" id="9801699at2"/>
<evidence type="ECO:0000313" key="7">
    <source>
        <dbReference type="EMBL" id="AWN36033.1"/>
    </source>
</evidence>
<dbReference type="AlphaFoldDB" id="A0A2U8VQS7"/>
<dbReference type="InterPro" id="IPR036188">
    <property type="entry name" value="FAD/NAD-bd_sf"/>
</dbReference>
<sequence>MDVLVVGAGVVGLAVGRALALRGHAVVVAEAADAFGTGISSRNSEVIHAGLYYPTGSLRARHCVAGRRMLYDFCASRGVDHRACGKLVVATDAAEAAKVAAIRDQGERNGVEDLALLDAEEARRLEPNLACTAALHSPRTGIVDSHGLMLALLGEIEDHGGALAIGTPVERLVRGPAGWVAHFGGADPGTYPCDAVVNATSFGAQALARATEDYPAERVPPLVLARGNYFGCSGRPAFGRLIYPAPVEGGLGIHLTLDLAGRMRFGPDVEWTDSLDYRVNPERGAAFYAAIRRYWPGLPDGALVADYAGIRPKLSGPGEAAQDFRIDGPAEHGLPGLVHLFGIESPGLTASLSLAEDVADRLEA</sequence>
<dbReference type="GO" id="GO:0047545">
    <property type="term" value="F:(S)-2-hydroxyglutarate dehydrogenase activity"/>
    <property type="evidence" value="ECO:0007669"/>
    <property type="project" value="TreeGrafter"/>
</dbReference>
<reference evidence="7 8" key="1">
    <citation type="submission" date="2018-05" db="EMBL/GenBank/DDBJ databases">
        <title>Complete Genome Sequence of Methylobacterium sp. 17Sr1-43.</title>
        <authorList>
            <person name="Srinivasan S."/>
        </authorList>
    </citation>
    <scope>NUCLEOTIDE SEQUENCE [LARGE SCALE GENOMIC DNA]</scope>
    <source>
        <strain evidence="7 8">17Sr1-43</strain>
    </source>
</reference>
<evidence type="ECO:0000256" key="3">
    <source>
        <dbReference type="ARBA" id="ARBA00022827"/>
    </source>
</evidence>
<dbReference type="Gene3D" id="3.50.50.60">
    <property type="entry name" value="FAD/NAD(P)-binding domain"/>
    <property type="match status" value="1"/>
</dbReference>
<dbReference type="EMBL" id="CP029551">
    <property type="protein sequence ID" value="AWN36033.1"/>
    <property type="molecule type" value="Genomic_DNA"/>
</dbReference>
<accession>A0A2U8VQS7</accession>
<dbReference type="KEGG" id="meti:DK427_10095"/>
<organism evidence="7 8">
    <name type="scientific">Methylobacterium radiodurans</name>
    <dbReference type="NCBI Taxonomy" id="2202828"/>
    <lineage>
        <taxon>Bacteria</taxon>
        <taxon>Pseudomonadati</taxon>
        <taxon>Pseudomonadota</taxon>
        <taxon>Alphaproteobacteria</taxon>
        <taxon>Hyphomicrobiales</taxon>
        <taxon>Methylobacteriaceae</taxon>
        <taxon>Methylobacterium</taxon>
    </lineage>
</organism>
<comment type="similarity">
    <text evidence="5">Belongs to the L2HGDH family.</text>
</comment>